<proteinExistence type="inferred from homology"/>
<dbReference type="InterPro" id="IPR029060">
    <property type="entry name" value="PIN-like_dom_sf"/>
</dbReference>
<dbReference type="PANTHER" id="PTHR15665">
    <property type="entry name" value="ASTEROID PROTEIN"/>
    <property type="match status" value="1"/>
</dbReference>
<dbReference type="InterPro" id="IPR039436">
    <property type="entry name" value="Asteroid_dom"/>
</dbReference>
<name>A0A1V9Y1I1_9ACAR</name>
<evidence type="ECO:0000313" key="3">
    <source>
        <dbReference type="EMBL" id="OQR79596.1"/>
    </source>
</evidence>
<dbReference type="InParanoid" id="A0A1V9Y1I1"/>
<evidence type="ECO:0000256" key="1">
    <source>
        <dbReference type="ARBA" id="ARBA00007398"/>
    </source>
</evidence>
<keyword evidence="4" id="KW-1185">Reference proteome</keyword>
<dbReference type="Gene3D" id="3.40.50.1010">
    <property type="entry name" value="5'-nuclease"/>
    <property type="match status" value="1"/>
</dbReference>
<reference evidence="3 4" key="1">
    <citation type="journal article" date="2017" name="Gigascience">
        <title>Draft genome of the honey bee ectoparasitic mite, Tropilaelaps mercedesae, is shaped by the parasitic life history.</title>
        <authorList>
            <person name="Dong X."/>
            <person name="Armstrong S.D."/>
            <person name="Xia D."/>
            <person name="Makepeace B.L."/>
            <person name="Darby A.C."/>
            <person name="Kadowaki T."/>
        </authorList>
    </citation>
    <scope>NUCLEOTIDE SEQUENCE [LARGE SCALE GENOMIC DNA]</scope>
    <source>
        <strain evidence="3">Wuxi-XJTLU</strain>
    </source>
</reference>
<dbReference type="OrthoDB" id="25987at2759"/>
<dbReference type="AlphaFoldDB" id="A0A1V9Y1I1"/>
<evidence type="ECO:0000313" key="4">
    <source>
        <dbReference type="Proteomes" id="UP000192247"/>
    </source>
</evidence>
<organism evidence="3 4">
    <name type="scientific">Tropilaelaps mercedesae</name>
    <dbReference type="NCBI Taxonomy" id="418985"/>
    <lineage>
        <taxon>Eukaryota</taxon>
        <taxon>Metazoa</taxon>
        <taxon>Ecdysozoa</taxon>
        <taxon>Arthropoda</taxon>
        <taxon>Chelicerata</taxon>
        <taxon>Arachnida</taxon>
        <taxon>Acari</taxon>
        <taxon>Parasitiformes</taxon>
        <taxon>Mesostigmata</taxon>
        <taxon>Gamasina</taxon>
        <taxon>Dermanyssoidea</taxon>
        <taxon>Laelapidae</taxon>
        <taxon>Tropilaelaps</taxon>
    </lineage>
</organism>
<dbReference type="PANTHER" id="PTHR15665:SF1">
    <property type="entry name" value="PROTEIN ASTEROID HOMOLOG 1"/>
    <property type="match status" value="1"/>
</dbReference>
<dbReference type="InterPro" id="IPR026832">
    <property type="entry name" value="Asteroid"/>
</dbReference>
<dbReference type="STRING" id="418985.A0A1V9Y1I1"/>
<sequence length="456" mass="51553">MGVNGLCGLIGYNPSLQKQYILHDCTVVIDGYFQLYAKANVHCVVVLDGGYDPSNGKLRTIQKRNMDRVYQMKRLQGADAEKIKALPSHATVVYRSILAQLNVEVIQCVFEADEYIASHANKLNCPVISDDSDFFVYDLKGGLIQLSSLDRKTVQKQLKPGGPIITGAAVPDWIVSGFVAGRIPSKIITVVATGINFLYIKIEALHMRSSYEVSLPLRKCLYGFVFKGQTNMIQELDRSGHGLRFQDVEFLEGEVGLLEIPDLSAKQRLTIFNNCVLPTANCADLVDLAEGKLLLYALEYLVLNTSVNWQFALSLLVTHVVTQATAARTEDEHVSYLLGVHVYSHEVRGFSNFFRKPTPGQRLDVQLIHKTNEYTGCFDAIYWLNGLLGAFKTNFKFHLVLNGVFLHNFYKDLNGRPQPARYLADHWQPNSRLHRMFDNLWNQILQRLFSEMKRNT</sequence>
<protein>
    <submittedName>
        <fullName evidence="3">Protein asteroid1-like</fullName>
    </submittedName>
</protein>
<gene>
    <name evidence="3" type="ORF">BIW11_00127</name>
</gene>
<feature type="domain" description="Asteroid" evidence="2">
    <location>
        <begin position="103"/>
        <end position="152"/>
    </location>
</feature>
<comment type="caution">
    <text evidence="3">The sequence shown here is derived from an EMBL/GenBank/DDBJ whole genome shotgun (WGS) entry which is preliminary data.</text>
</comment>
<accession>A0A1V9Y1I1</accession>
<dbReference type="SUPFAM" id="SSF88723">
    <property type="entry name" value="PIN domain-like"/>
    <property type="match status" value="1"/>
</dbReference>
<evidence type="ECO:0000259" key="2">
    <source>
        <dbReference type="Pfam" id="PF12813"/>
    </source>
</evidence>
<comment type="similarity">
    <text evidence="1">Belongs to the asteroid family.</text>
</comment>
<dbReference type="EMBL" id="MNPL01000914">
    <property type="protein sequence ID" value="OQR79596.1"/>
    <property type="molecule type" value="Genomic_DNA"/>
</dbReference>
<dbReference type="Pfam" id="PF12813">
    <property type="entry name" value="XPG_I_2"/>
    <property type="match status" value="1"/>
</dbReference>
<dbReference type="Proteomes" id="UP000192247">
    <property type="component" value="Unassembled WGS sequence"/>
</dbReference>